<dbReference type="InParanoid" id="A0A0B2UK21"/>
<dbReference type="VEuPathDB" id="MicrosporidiaDB:M896_060950"/>
<organism evidence="1 2">
    <name type="scientific">Ordospora colligata OC4</name>
    <dbReference type="NCBI Taxonomy" id="1354746"/>
    <lineage>
        <taxon>Eukaryota</taxon>
        <taxon>Fungi</taxon>
        <taxon>Fungi incertae sedis</taxon>
        <taxon>Microsporidia</taxon>
        <taxon>Ordosporidae</taxon>
        <taxon>Ordospora</taxon>
    </lineage>
</organism>
<dbReference type="AlphaFoldDB" id="A0A0B2UK21"/>
<sequence>MQMESSLFSYRNDDKITCAGFCAERIFASLPHTIVEWSRTERKIISVHEMNEEINSITCMNNECVALLSKNSVWLLLRTEIRYAMEKPSLCGVVVYNGMLMLIDQQSITSIYVQERNIKISRIRMENGNGMCTCGSEYENGLLLAYENGNVIEICTQVMIDIIDGKLAEVDNKHIKTLICLREPVISVGVLNNLLVVALFNKKMLTMNLKSGETSYTELAYEVKFSTLWNRMIVVSDSKGNIILMDKNLKIAYSKCMRDEVCSLGSNGVDLIVGFSTGTVKECKLNRFGFISIHTDMDMEVISMNANRQIEVDNKLQILCNVIKYI</sequence>
<accession>A0A0B2UK21</accession>
<keyword evidence="2" id="KW-1185">Reference proteome</keyword>
<protein>
    <submittedName>
        <fullName evidence="1">Uncharacterized protein</fullName>
    </submittedName>
</protein>
<proteinExistence type="predicted"/>
<comment type="caution">
    <text evidence="1">The sequence shown here is derived from an EMBL/GenBank/DDBJ whole genome shotgun (WGS) entry which is preliminary data.</text>
</comment>
<name>A0A0B2UK21_9MICR</name>
<dbReference type="InterPro" id="IPR036322">
    <property type="entry name" value="WD40_repeat_dom_sf"/>
</dbReference>
<dbReference type="SUPFAM" id="SSF50978">
    <property type="entry name" value="WD40 repeat-like"/>
    <property type="match status" value="1"/>
</dbReference>
<dbReference type="OrthoDB" id="2191879at2759"/>
<dbReference type="RefSeq" id="XP_014563636.1">
    <property type="nucleotide sequence ID" value="XM_014708150.1"/>
</dbReference>
<reference evidence="1 2" key="1">
    <citation type="journal article" date="2014" name="MBio">
        <title>The Ordospora colligata genome; evolution of extreme reduction in microsporidia and host-to-parasite horizontal gene transfer.</title>
        <authorList>
            <person name="Pombert J.-F."/>
            <person name="Haag K.L."/>
            <person name="Beidas S."/>
            <person name="Ebert D."/>
            <person name="Keeling P.J."/>
        </authorList>
    </citation>
    <scope>NUCLEOTIDE SEQUENCE [LARGE SCALE GENOMIC DNA]</scope>
    <source>
        <strain evidence="1 2">OC4</strain>
    </source>
</reference>
<dbReference type="HOGENOM" id="CLU_933926_0_0_1"/>
<evidence type="ECO:0000313" key="1">
    <source>
        <dbReference type="EMBL" id="KHN69594.1"/>
    </source>
</evidence>
<dbReference type="GeneID" id="26261966"/>
<evidence type="ECO:0000313" key="2">
    <source>
        <dbReference type="Proteomes" id="UP000031056"/>
    </source>
</evidence>
<dbReference type="EMBL" id="JOKQ01000006">
    <property type="protein sequence ID" value="KHN69594.1"/>
    <property type="molecule type" value="Genomic_DNA"/>
</dbReference>
<gene>
    <name evidence="1" type="ORF">M896_060950</name>
</gene>
<dbReference type="Proteomes" id="UP000031056">
    <property type="component" value="Unassembled WGS sequence"/>
</dbReference>